<dbReference type="EMBL" id="SNYJ01000003">
    <property type="protein sequence ID" value="TDQ41426.1"/>
    <property type="molecule type" value="Genomic_DNA"/>
</dbReference>
<protein>
    <submittedName>
        <fullName evidence="1">Flavin-dependent dehydrogenase</fullName>
    </submittedName>
</protein>
<dbReference type="PANTHER" id="PTHR43422">
    <property type="entry name" value="THIAMINE THIAZOLE SYNTHASE"/>
    <property type="match status" value="1"/>
</dbReference>
<name>A0A4R6U6P1_9BACI</name>
<dbReference type="Proteomes" id="UP000295632">
    <property type="component" value="Unassembled WGS sequence"/>
</dbReference>
<accession>A0A4R6U6P1</accession>
<sequence>MTNANFTASTGKTDRAIVIGGGIAGLLAAKVLSEYYNEVLIVDRDAFPDKPENRPGTPQAYHNHRLSPRGSLIFSRYFPGFIDDLLTNGAPSAQGESNLMIHQDGSKVLVGQGKEAKFSRALLEWVIRKQVQVIPHIQFLEKKDVLSLQTSPDRTAVTGVLIQERGATDRLKHTLTADLVVDTSGRFSKTVRWLTEVGYDVPKPELLKVALGYSTRQYKVPSGQKLPWDVIRLEGVPSTGAYSGVFSTIENNIAEMLLWNVGGRYPSTDIDQFEREIAHLDNPVFVETLKELEPISTPRGYRMPELVRQHFDKMERWPSGFLVMGDAFCYFDPIYGQGMTVAAIEAEVLDACLRDQVERPKSGFELSVLKKMQNAIEPAWWLNCVADLRCPGVEHAGSVPLKGVEFAQRCLGFILKQAMAQPNDDLYGLYWLVNSVFVHPRELFNPQMLTALANSSPEGQQLVVELTKGFNVSLEERFAQEIPSFENASFASIDQLMMPQE</sequence>
<comment type="caution">
    <text evidence="1">The sequence shown here is derived from an EMBL/GenBank/DDBJ whole genome shotgun (WGS) entry which is preliminary data.</text>
</comment>
<reference evidence="1 2" key="1">
    <citation type="submission" date="2019-03" db="EMBL/GenBank/DDBJ databases">
        <title>Genomic Encyclopedia of Type Strains, Phase IV (KMG-IV): sequencing the most valuable type-strain genomes for metagenomic binning, comparative biology and taxonomic classification.</title>
        <authorList>
            <person name="Goeker M."/>
        </authorList>
    </citation>
    <scope>NUCLEOTIDE SEQUENCE [LARGE SCALE GENOMIC DNA]</scope>
    <source>
        <strain evidence="1 2">DSM 28697</strain>
    </source>
</reference>
<dbReference type="SUPFAM" id="SSF51905">
    <property type="entry name" value="FAD/NAD(P)-binding domain"/>
    <property type="match status" value="1"/>
</dbReference>
<proteinExistence type="predicted"/>
<evidence type="ECO:0000313" key="1">
    <source>
        <dbReference type="EMBL" id="TDQ41426.1"/>
    </source>
</evidence>
<organism evidence="1 2">
    <name type="scientific">Aureibacillus halotolerans</name>
    <dbReference type="NCBI Taxonomy" id="1508390"/>
    <lineage>
        <taxon>Bacteria</taxon>
        <taxon>Bacillati</taxon>
        <taxon>Bacillota</taxon>
        <taxon>Bacilli</taxon>
        <taxon>Bacillales</taxon>
        <taxon>Bacillaceae</taxon>
        <taxon>Aureibacillus</taxon>
    </lineage>
</organism>
<dbReference type="OrthoDB" id="9790035at2"/>
<dbReference type="PANTHER" id="PTHR43422:SF3">
    <property type="entry name" value="THIAMINE THIAZOLE SYNTHASE"/>
    <property type="match status" value="1"/>
</dbReference>
<evidence type="ECO:0000313" key="2">
    <source>
        <dbReference type="Proteomes" id="UP000295632"/>
    </source>
</evidence>
<dbReference type="AlphaFoldDB" id="A0A4R6U6P1"/>
<dbReference type="Gene3D" id="3.50.50.60">
    <property type="entry name" value="FAD/NAD(P)-binding domain"/>
    <property type="match status" value="1"/>
</dbReference>
<gene>
    <name evidence="1" type="ORF">EV213_1033</name>
</gene>
<keyword evidence="2" id="KW-1185">Reference proteome</keyword>
<dbReference type="RefSeq" id="WP_133579307.1">
    <property type="nucleotide sequence ID" value="NZ_SNYJ01000003.1"/>
</dbReference>
<dbReference type="InterPro" id="IPR036188">
    <property type="entry name" value="FAD/NAD-bd_sf"/>
</dbReference>